<feature type="domain" description="VWFA" evidence="3">
    <location>
        <begin position="59"/>
        <end position="291"/>
    </location>
</feature>
<keyword evidence="2" id="KW-1133">Transmembrane helix</keyword>
<dbReference type="InterPro" id="IPR002035">
    <property type="entry name" value="VWF_A"/>
</dbReference>
<feature type="compositionally biased region" description="Low complexity" evidence="1">
    <location>
        <begin position="908"/>
        <end position="924"/>
    </location>
</feature>
<evidence type="ECO:0000313" key="4">
    <source>
        <dbReference type="EMBL" id="GAS89039.1"/>
    </source>
</evidence>
<comment type="caution">
    <text evidence="4">The sequence shown here is derived from an EMBL/GenBank/DDBJ whole genome shotgun (WGS) entry which is preliminary data.</text>
</comment>
<accession>A0A100VZU9</accession>
<feature type="region of interest" description="Disordered" evidence="1">
    <location>
        <begin position="854"/>
        <end position="1015"/>
    </location>
</feature>
<keyword evidence="5" id="KW-1185">Reference proteome</keyword>
<dbReference type="PROSITE" id="PS50234">
    <property type="entry name" value="VWFA"/>
    <property type="match status" value="1"/>
</dbReference>
<reference evidence="5" key="2">
    <citation type="submission" date="2016-02" db="EMBL/GenBank/DDBJ databases">
        <title>Draft genome sequence of five rapidly growing Mycobacterium species.</title>
        <authorList>
            <person name="Katahira K."/>
            <person name="Gotou Y."/>
            <person name="Iida K."/>
            <person name="Ogura Y."/>
            <person name="Hayashi T."/>
        </authorList>
    </citation>
    <scope>NUCLEOTIDE SEQUENCE [LARGE SCALE GENOMIC DNA]</scope>
    <source>
        <strain evidence="5">JCM15654</strain>
    </source>
</reference>
<proteinExistence type="predicted"/>
<feature type="compositionally biased region" description="Pro residues" evidence="1">
    <location>
        <begin position="969"/>
        <end position="987"/>
    </location>
</feature>
<evidence type="ECO:0000313" key="5">
    <source>
        <dbReference type="Proteomes" id="UP000069620"/>
    </source>
</evidence>
<dbReference type="RefSeq" id="WP_201028298.1">
    <property type="nucleotide sequence ID" value="NZ_BCSX01000024.1"/>
</dbReference>
<dbReference type="SUPFAM" id="SSF53300">
    <property type="entry name" value="vWA-like"/>
    <property type="match status" value="1"/>
</dbReference>
<protein>
    <recommendedName>
        <fullName evidence="3">VWFA domain-containing protein</fullName>
    </recommendedName>
</protein>
<organism evidence="4 5">
    <name type="scientific">Mycolicibacterium brisbanense</name>
    <dbReference type="NCBI Taxonomy" id="146020"/>
    <lineage>
        <taxon>Bacteria</taxon>
        <taxon>Bacillati</taxon>
        <taxon>Actinomycetota</taxon>
        <taxon>Actinomycetes</taxon>
        <taxon>Mycobacteriales</taxon>
        <taxon>Mycobacteriaceae</taxon>
        <taxon>Mycolicibacterium</taxon>
    </lineage>
</organism>
<name>A0A100VZU9_9MYCO</name>
<gene>
    <name evidence="4" type="ORF">RMCB_3135</name>
</gene>
<dbReference type="Proteomes" id="UP000069620">
    <property type="component" value="Unassembled WGS sequence"/>
</dbReference>
<keyword evidence="2" id="KW-0812">Transmembrane</keyword>
<dbReference type="Gene3D" id="3.40.50.410">
    <property type="entry name" value="von Willebrand factor, type A domain"/>
    <property type="match status" value="1"/>
</dbReference>
<reference evidence="5" key="1">
    <citation type="journal article" date="2016" name="Genome Announc.">
        <title>Draft Genome Sequences of Five Rapidly Growing Mycobacterium Species, M. thermoresistibile, M. fortuitum subsp. acetamidolyticum, M. canariasense, M. brisbanense, and M. novocastrense.</title>
        <authorList>
            <person name="Katahira K."/>
            <person name="Ogura Y."/>
            <person name="Gotoh Y."/>
            <person name="Hayashi T."/>
        </authorList>
    </citation>
    <scope>NUCLEOTIDE SEQUENCE [LARGE SCALE GENOMIC DNA]</scope>
    <source>
        <strain evidence="5">JCM15654</strain>
    </source>
</reference>
<sequence length="1015" mass="105531">MARGILRFTAHARSTRLLVAAVLAAAVVLMGWAPVASAETASGGAKRFGACLAAQKTGDLLLLFDESGSLQQTDPDGARVDAARYLLQTLGRYADRVDAKLDVAAAGFSDTYKPEHDWSELTAATADATAQQLNEIKSKNNGLDTDYWQALDGARQALAARGQGPNGGQRCQAIAWFSDGQIDFTPRQVTKPYAEGVDLSTQAGVDQAKQKSIDSICRSGGLADQIRSAEIVTLAVGLGAKETPADFDVMSAIATGKGLNGMKCGNITDPVPGDFYPVSNIDDMLFAFDSLTPDPGINTQGPVCQLQVCPEARHNFVLDKSIKSVNILGSGDVTGVVPYLVSPSGQTVELPKKDGKVNVEVGGTPVSYEWQSETAQSIAINNAGSGEWAGQWAIVYVDTTGEHADAVSKVNIHISTDIFPALLNADKVQWRSGATVDNLTFGLVDAKGKPVPTDSLAGTAEMTVQLVPDGKEPISLLDAAAKEDIGKPVKADLSKINPGRATLKMSLVVTTAPAVDPAGVQIAPGTKLSPQDKTEPVQILPKLGLPTPGERIDFGTVQAAKGVTAQLAITGPGCAWIADGEAVKTTASPDDIGTATVTSPSNSSSNCLKVSDGQTGQLQVTLRTEHDGHGGLNGTVPVHVAALDHPDDGQVVDVPFVASLIKPLNTTNFVLVLIAALLLGPGIPLGLLYLSKWWVTKIPNTPLLAERIPVEVNQDMTLRNGEPFAMAETDLVQPVTGLTDGVRRLSVLGVTLNAVMGRSPFGAGRVVVDAGNLLSVSSELPGTDGTGLHAVLPLAVHNTWVVLHDPRGPASQAEVLLLVSGNTDTAAREKIFEEVARRLPELLGGLRLRAVQAGQASPYDDQGQGGSPFGEGAGGGAPTGYDPFGGGGGPAPVAPVGSHAQAPQGADPFASSNPSFGGSAAAPAPSAPRPDPHEVTQHAPVDYRPGANPPPPDPYEVTQQAPITYQPGGYPPQQPPQQQPPRHQQPPPDDRRGGQPPAPPQRYDSDPFDPFGGGA</sequence>
<evidence type="ECO:0000256" key="2">
    <source>
        <dbReference type="SAM" id="Phobius"/>
    </source>
</evidence>
<evidence type="ECO:0000256" key="1">
    <source>
        <dbReference type="SAM" id="MobiDB-lite"/>
    </source>
</evidence>
<dbReference type="EMBL" id="BCSX01000024">
    <property type="protein sequence ID" value="GAS89039.1"/>
    <property type="molecule type" value="Genomic_DNA"/>
</dbReference>
<dbReference type="InterPro" id="IPR036465">
    <property type="entry name" value="vWFA_dom_sf"/>
</dbReference>
<evidence type="ECO:0000259" key="3">
    <source>
        <dbReference type="PROSITE" id="PS50234"/>
    </source>
</evidence>
<keyword evidence="2" id="KW-0472">Membrane</keyword>
<feature type="compositionally biased region" description="Gly residues" evidence="1">
    <location>
        <begin position="863"/>
        <end position="890"/>
    </location>
</feature>
<dbReference type="AlphaFoldDB" id="A0A100VZU9"/>
<feature type="transmembrane region" description="Helical" evidence="2">
    <location>
        <begin position="669"/>
        <end position="690"/>
    </location>
</feature>
<dbReference type="STRING" id="146020.RMCB_3135"/>